<dbReference type="eggNOG" id="arCOG01981">
    <property type="taxonomic scope" value="Archaea"/>
</dbReference>
<gene>
    <name evidence="8" type="ORF">NTE_02710</name>
</gene>
<keyword evidence="4" id="KW-0805">Transcription regulation</keyword>
<dbReference type="InterPro" id="IPR013150">
    <property type="entry name" value="TFIIB_cyclin"/>
</dbReference>
<keyword evidence="8" id="KW-0396">Initiation factor</keyword>
<evidence type="ECO:0000313" key="9">
    <source>
        <dbReference type="Proteomes" id="UP000028194"/>
    </source>
</evidence>
<feature type="domain" description="Cyclin-like" evidence="7">
    <location>
        <begin position="137"/>
        <end position="218"/>
    </location>
</feature>
<evidence type="ECO:0000256" key="4">
    <source>
        <dbReference type="ARBA" id="ARBA00023015"/>
    </source>
</evidence>
<evidence type="ECO:0000256" key="3">
    <source>
        <dbReference type="ARBA" id="ARBA00022737"/>
    </source>
</evidence>
<dbReference type="EMBL" id="CP007174">
    <property type="protein sequence ID" value="AIF84752.1"/>
    <property type="molecule type" value="Genomic_DNA"/>
</dbReference>
<protein>
    <recommendedName>
        <fullName evidence="2">Transcription initiation factor IIB</fullName>
    </recommendedName>
</protein>
<dbReference type="HOGENOM" id="CLU_043736_0_1_2"/>
<evidence type="ECO:0000256" key="6">
    <source>
        <dbReference type="SAM" id="MobiDB-lite"/>
    </source>
</evidence>
<dbReference type="PANTHER" id="PTHR11618">
    <property type="entry name" value="TRANSCRIPTION INITIATION FACTOR IIB-RELATED"/>
    <property type="match status" value="1"/>
</dbReference>
<dbReference type="PRINTS" id="PR00685">
    <property type="entry name" value="TIFACTORIIB"/>
</dbReference>
<dbReference type="PANTHER" id="PTHR11618:SF13">
    <property type="entry name" value="TRANSCRIPTION INITIATION FACTOR IIB"/>
    <property type="match status" value="1"/>
</dbReference>
<comment type="similarity">
    <text evidence="1">Belongs to the TFIIB family.</text>
</comment>
<dbReference type="KEGG" id="nev:NTE_02710"/>
<feature type="region of interest" description="Disordered" evidence="6">
    <location>
        <begin position="1"/>
        <end position="39"/>
    </location>
</feature>
<evidence type="ECO:0000259" key="7">
    <source>
        <dbReference type="SMART" id="SM00385"/>
    </source>
</evidence>
<dbReference type="Gene3D" id="1.10.472.170">
    <property type="match status" value="1"/>
</dbReference>
<name>A0A075MVV3_9ARCH</name>
<dbReference type="PROSITE" id="PS00782">
    <property type="entry name" value="TFIIB"/>
    <property type="match status" value="1"/>
</dbReference>
<reference evidence="8 9" key="1">
    <citation type="journal article" date="2014" name="PLoS ONE">
        <title>Genome Sequence of Candidatus Nitrososphaera evergladensis from Group I.1b Enriched from Everglades Soil Reveals Novel Genomic Features of the Ammonia-Oxidizing Archaea.</title>
        <authorList>
            <person name="Zhalnina K.V."/>
            <person name="Dias R."/>
            <person name="Leonard M.T."/>
            <person name="Dorr de Quadros P."/>
            <person name="Camargo F.A."/>
            <person name="Drew J.C."/>
            <person name="Farmerie W.G."/>
            <person name="Daroub S.H."/>
            <person name="Triplett E.W."/>
        </authorList>
    </citation>
    <scope>NUCLEOTIDE SEQUENCE [LARGE SCALE GENOMIC DNA]</scope>
    <source>
        <strain evidence="8 9">SR1</strain>
    </source>
</reference>
<keyword evidence="9" id="KW-1185">Reference proteome</keyword>
<evidence type="ECO:0000256" key="5">
    <source>
        <dbReference type="ARBA" id="ARBA00023163"/>
    </source>
</evidence>
<dbReference type="GO" id="GO:0017025">
    <property type="term" value="F:TBP-class protein binding"/>
    <property type="evidence" value="ECO:0007669"/>
    <property type="project" value="InterPro"/>
</dbReference>
<dbReference type="GO" id="GO:0070897">
    <property type="term" value="P:transcription preinitiation complex assembly"/>
    <property type="evidence" value="ECO:0007669"/>
    <property type="project" value="InterPro"/>
</dbReference>
<feature type="domain" description="Cyclin-like" evidence="7">
    <location>
        <begin position="231"/>
        <end position="312"/>
    </location>
</feature>
<organism evidence="8 9">
    <name type="scientific">Candidatus Nitrososphaera evergladensis SR1</name>
    <dbReference type="NCBI Taxonomy" id="1459636"/>
    <lineage>
        <taxon>Archaea</taxon>
        <taxon>Nitrososphaerota</taxon>
        <taxon>Nitrososphaeria</taxon>
        <taxon>Nitrososphaerales</taxon>
        <taxon>Nitrososphaeraceae</taxon>
        <taxon>Nitrososphaera</taxon>
    </lineage>
</organism>
<proteinExistence type="inferred from homology"/>
<dbReference type="GO" id="GO:0097550">
    <property type="term" value="C:transcription preinitiation complex"/>
    <property type="evidence" value="ECO:0007669"/>
    <property type="project" value="TreeGrafter"/>
</dbReference>
<accession>A0A075MVV3</accession>
<dbReference type="GO" id="GO:0003743">
    <property type="term" value="F:translation initiation factor activity"/>
    <property type="evidence" value="ECO:0007669"/>
    <property type="project" value="UniProtKB-KW"/>
</dbReference>
<dbReference type="Pfam" id="PF00382">
    <property type="entry name" value="TFIIB"/>
    <property type="match status" value="2"/>
</dbReference>
<sequence length="319" mass="35109">MPEDPSENPQSAASPEEEKEKKSSSLQNRHLVTDPETGELIDIKTGQVISESPLLSGEKEWRAFGTEKAGERARTGAPVSLARQDPDLSTIIGKTNRDAGGNVLDAGVRSRMARLRTWNARSQKSSPSERNLQRAFDMLARMKDRMALSDPVVEKVAYLYRKALKKKLIQGRTIDSVLAASIYIASRQMDMPRSLEDVSAKTGVSPKDIAGSYRTLVSKLDLRVPATDPVRYIAKVANNLGFSENIKRKALGILKEANSKNFIVGKDPTVIAASVLYVASRNTGEYRTQAEIANATGVTEATVRNRSKEPRKKLRSNLK</sequence>
<dbReference type="InterPro" id="IPR000812">
    <property type="entry name" value="TFIIB"/>
</dbReference>
<dbReference type="SUPFAM" id="SSF47954">
    <property type="entry name" value="Cyclin-like"/>
    <property type="match status" value="2"/>
</dbReference>
<evidence type="ECO:0000256" key="1">
    <source>
        <dbReference type="ARBA" id="ARBA00010857"/>
    </source>
</evidence>
<keyword evidence="8" id="KW-0648">Protein biosynthesis</keyword>
<dbReference type="RefSeq" id="WP_148701268.1">
    <property type="nucleotide sequence ID" value="NZ_CP007174.1"/>
</dbReference>
<evidence type="ECO:0000313" key="8">
    <source>
        <dbReference type="EMBL" id="AIF84752.1"/>
    </source>
</evidence>
<dbReference type="InterPro" id="IPR036915">
    <property type="entry name" value="Cyclin-like_sf"/>
</dbReference>
<dbReference type="AlphaFoldDB" id="A0A075MVV3"/>
<dbReference type="SMART" id="SM00385">
    <property type="entry name" value="CYCLIN"/>
    <property type="match status" value="2"/>
</dbReference>
<keyword evidence="5" id="KW-0804">Transcription</keyword>
<keyword evidence="3" id="KW-0677">Repeat</keyword>
<dbReference type="Gene3D" id="1.10.472.10">
    <property type="entry name" value="Cyclin-like"/>
    <property type="match status" value="1"/>
</dbReference>
<dbReference type="GeneID" id="41598400"/>
<dbReference type="InterPro" id="IPR023486">
    <property type="entry name" value="TFIIB_CS"/>
</dbReference>
<dbReference type="InterPro" id="IPR013763">
    <property type="entry name" value="Cyclin-like_dom"/>
</dbReference>
<dbReference type="OrthoDB" id="7429at2157"/>
<evidence type="ECO:0000256" key="2">
    <source>
        <dbReference type="ARBA" id="ARBA00013932"/>
    </source>
</evidence>
<dbReference type="Proteomes" id="UP000028194">
    <property type="component" value="Chromosome"/>
</dbReference>
<dbReference type="STRING" id="1459636.NTE_02710"/>